<gene>
    <name evidence="1" type="ORF">HS088_TW03G00575</name>
</gene>
<organism evidence="1 2">
    <name type="scientific">Tripterygium wilfordii</name>
    <name type="common">Thunder God vine</name>
    <dbReference type="NCBI Taxonomy" id="458696"/>
    <lineage>
        <taxon>Eukaryota</taxon>
        <taxon>Viridiplantae</taxon>
        <taxon>Streptophyta</taxon>
        <taxon>Embryophyta</taxon>
        <taxon>Tracheophyta</taxon>
        <taxon>Spermatophyta</taxon>
        <taxon>Magnoliopsida</taxon>
        <taxon>eudicotyledons</taxon>
        <taxon>Gunneridae</taxon>
        <taxon>Pentapetalae</taxon>
        <taxon>rosids</taxon>
        <taxon>fabids</taxon>
        <taxon>Celastrales</taxon>
        <taxon>Celastraceae</taxon>
        <taxon>Tripterygium</taxon>
    </lineage>
</organism>
<comment type="caution">
    <text evidence="1">The sequence shown here is derived from an EMBL/GenBank/DDBJ whole genome shotgun (WGS) entry which is preliminary data.</text>
</comment>
<keyword evidence="2" id="KW-1185">Reference proteome</keyword>
<dbReference type="Proteomes" id="UP000593562">
    <property type="component" value="Unassembled WGS sequence"/>
</dbReference>
<sequence>MTVNYVSNGTPGALAVDVQNEMLEIFHAVKFKLGHEITGTMPKSEALVVAIGEAENREAWRGNETKRMCGCSLILRAYKDEEEESCAPPQDVFHISPSYAIKLWSSAPQR</sequence>
<dbReference type="AlphaFoldDB" id="A0A7J7DV42"/>
<dbReference type="InParanoid" id="A0A7J7DV42"/>
<name>A0A7J7DV42_TRIWF</name>
<dbReference type="EMBL" id="JAAARO010000003">
    <property type="protein sequence ID" value="KAF5750242.1"/>
    <property type="molecule type" value="Genomic_DNA"/>
</dbReference>
<proteinExistence type="predicted"/>
<evidence type="ECO:0000313" key="2">
    <source>
        <dbReference type="Proteomes" id="UP000593562"/>
    </source>
</evidence>
<reference evidence="1 2" key="1">
    <citation type="journal article" date="2020" name="Nat. Commun.">
        <title>Genome of Tripterygium wilfordii and identification of cytochrome P450 involved in triptolide biosynthesis.</title>
        <authorList>
            <person name="Tu L."/>
            <person name="Su P."/>
            <person name="Zhang Z."/>
            <person name="Gao L."/>
            <person name="Wang J."/>
            <person name="Hu T."/>
            <person name="Zhou J."/>
            <person name="Zhang Y."/>
            <person name="Zhao Y."/>
            <person name="Liu Y."/>
            <person name="Song Y."/>
            <person name="Tong Y."/>
            <person name="Lu Y."/>
            <person name="Yang J."/>
            <person name="Xu C."/>
            <person name="Jia M."/>
            <person name="Peters R.J."/>
            <person name="Huang L."/>
            <person name="Gao W."/>
        </authorList>
    </citation>
    <scope>NUCLEOTIDE SEQUENCE [LARGE SCALE GENOMIC DNA]</scope>
    <source>
        <strain evidence="2">cv. XIE 37</strain>
        <tissue evidence="1">Leaf</tissue>
    </source>
</reference>
<evidence type="ECO:0000313" key="1">
    <source>
        <dbReference type="EMBL" id="KAF5750242.1"/>
    </source>
</evidence>
<protein>
    <submittedName>
        <fullName evidence="1">Uncharacterized protein</fullName>
    </submittedName>
</protein>
<accession>A0A7J7DV42</accession>